<evidence type="ECO:0000256" key="1">
    <source>
        <dbReference type="SAM" id="MobiDB-lite"/>
    </source>
</evidence>
<dbReference type="EMBL" id="CP089984">
    <property type="protein sequence ID" value="WXB11559.1"/>
    <property type="molecule type" value="Genomic_DNA"/>
</dbReference>
<keyword evidence="2" id="KW-0732">Signal</keyword>
<feature type="signal peptide" evidence="2">
    <location>
        <begin position="1"/>
        <end position="17"/>
    </location>
</feature>
<organism evidence="3 4">
    <name type="scientific">Pendulispora albinea</name>
    <dbReference type="NCBI Taxonomy" id="2741071"/>
    <lineage>
        <taxon>Bacteria</taxon>
        <taxon>Pseudomonadati</taxon>
        <taxon>Myxococcota</taxon>
        <taxon>Myxococcia</taxon>
        <taxon>Myxococcales</taxon>
        <taxon>Sorangiineae</taxon>
        <taxon>Pendulisporaceae</taxon>
        <taxon>Pendulispora</taxon>
    </lineage>
</organism>
<proteinExistence type="predicted"/>
<dbReference type="Proteomes" id="UP001370348">
    <property type="component" value="Chromosome"/>
</dbReference>
<name>A0ABZ2LKU5_9BACT</name>
<gene>
    <name evidence="3" type="ORF">LZC94_27315</name>
</gene>
<keyword evidence="4" id="KW-1185">Reference proteome</keyword>
<protein>
    <submittedName>
        <fullName evidence="3">Uncharacterized protein</fullName>
    </submittedName>
</protein>
<dbReference type="PROSITE" id="PS51257">
    <property type="entry name" value="PROKAR_LIPOPROTEIN"/>
    <property type="match status" value="1"/>
</dbReference>
<feature type="region of interest" description="Disordered" evidence="1">
    <location>
        <begin position="31"/>
        <end position="53"/>
    </location>
</feature>
<evidence type="ECO:0000313" key="3">
    <source>
        <dbReference type="EMBL" id="WXB11559.1"/>
    </source>
</evidence>
<accession>A0ABZ2LKU5</accession>
<feature type="chain" id="PRO_5045742195" evidence="2">
    <location>
        <begin position="18"/>
        <end position="194"/>
    </location>
</feature>
<evidence type="ECO:0000313" key="4">
    <source>
        <dbReference type="Proteomes" id="UP001370348"/>
    </source>
</evidence>
<dbReference type="RefSeq" id="WP_394821179.1">
    <property type="nucleotide sequence ID" value="NZ_CP089984.1"/>
</dbReference>
<reference evidence="3 4" key="1">
    <citation type="submission" date="2021-12" db="EMBL/GenBank/DDBJ databases">
        <title>Discovery of the Pendulisporaceae a myxobacterial family with distinct sporulation behavior and unique specialized metabolism.</title>
        <authorList>
            <person name="Garcia R."/>
            <person name="Popoff A."/>
            <person name="Bader C.D."/>
            <person name="Loehr J."/>
            <person name="Walesch S."/>
            <person name="Walt C."/>
            <person name="Boldt J."/>
            <person name="Bunk B."/>
            <person name="Haeckl F.J.F.P.J."/>
            <person name="Gunesch A.P."/>
            <person name="Birkelbach J."/>
            <person name="Nuebel U."/>
            <person name="Pietschmann T."/>
            <person name="Bach T."/>
            <person name="Mueller R."/>
        </authorList>
    </citation>
    <scope>NUCLEOTIDE SEQUENCE [LARGE SCALE GENOMIC DNA]</scope>
    <source>
        <strain evidence="3 4">MSr11954</strain>
    </source>
</reference>
<evidence type="ECO:0000256" key="2">
    <source>
        <dbReference type="SAM" id="SignalP"/>
    </source>
</evidence>
<sequence length="194" mass="19777">MKHASLSFALSSLALGAATVLAIATGCSRDSEAAPAKGNTTTTAAPVVASPGTGTGTGSAEVIPVAASNHVDGKNFKLDATPEGDCKAGAPCSVVLRLEAAGDFHINKEYPYKFKAAEGAGIEFQGTDAAGKNVFSKSAGDFKVDGEKIATMRVKFKPTAKGNVTITGTYKMSVCSAKECQLESQEIQATVAVK</sequence>